<organism evidence="2 3">
    <name type="scientific">Dyella soli</name>
    <dbReference type="NCBI Taxonomy" id="522319"/>
    <lineage>
        <taxon>Bacteria</taxon>
        <taxon>Pseudomonadati</taxon>
        <taxon>Pseudomonadota</taxon>
        <taxon>Gammaproteobacteria</taxon>
        <taxon>Lysobacterales</taxon>
        <taxon>Rhodanobacteraceae</taxon>
        <taxon>Dyella</taxon>
    </lineage>
</organism>
<evidence type="ECO:0000256" key="1">
    <source>
        <dbReference type="SAM" id="Phobius"/>
    </source>
</evidence>
<reference evidence="2 3" key="1">
    <citation type="submission" date="2019-02" db="EMBL/GenBank/DDBJ databases">
        <title>Dyella amyloliquefaciens sp. nov., isolated from forest soil.</title>
        <authorList>
            <person name="Gao Z.-H."/>
            <person name="Qiu L.-H."/>
        </authorList>
    </citation>
    <scope>NUCLEOTIDE SEQUENCE [LARGE SCALE GENOMIC DNA]</scope>
    <source>
        <strain evidence="2 3">KACC 12747</strain>
    </source>
</reference>
<sequence>MIAPPGHGAAVWLLLAGWVVLLALLPWWLGLALLILLAAAVVYYAHRSASLAESCGTALKWGLPGCLFAVQRALGGDLLAWGAALLGALVGFSLVALLESLLFRRHAPAPKVAHAPSGPMPEWKDMAMAPIGPPGHIIELERPDWQEAQATQTDSRGRTFGYETETAGQGIYRFEGGRQFEGLSARYTIGPHGRWFVANLPKGEGNLLYDRRTGRAWRLRHWQLCGWEDEMPWLSRQVDGVPVPLHEVLGQPAD</sequence>
<keyword evidence="3" id="KW-1185">Reference proteome</keyword>
<gene>
    <name evidence="2" type="ORF">EZM97_01875</name>
</gene>
<keyword evidence="1" id="KW-1133">Transmembrane helix</keyword>
<keyword evidence="1" id="KW-0812">Transmembrane</keyword>
<evidence type="ECO:0000313" key="3">
    <source>
        <dbReference type="Proteomes" id="UP000291822"/>
    </source>
</evidence>
<dbReference type="AlphaFoldDB" id="A0A4R0YXN9"/>
<accession>A0A4R0YXN9</accession>
<comment type="caution">
    <text evidence="2">The sequence shown here is derived from an EMBL/GenBank/DDBJ whole genome shotgun (WGS) entry which is preliminary data.</text>
</comment>
<proteinExistence type="predicted"/>
<feature type="transmembrane region" description="Helical" evidence="1">
    <location>
        <begin position="12"/>
        <end position="45"/>
    </location>
</feature>
<protein>
    <submittedName>
        <fullName evidence="2">Uncharacterized protein</fullName>
    </submittedName>
</protein>
<evidence type="ECO:0000313" key="2">
    <source>
        <dbReference type="EMBL" id="TCI12139.1"/>
    </source>
</evidence>
<dbReference type="Proteomes" id="UP000291822">
    <property type="component" value="Unassembled WGS sequence"/>
</dbReference>
<name>A0A4R0YXN9_9GAMM</name>
<dbReference type="EMBL" id="SJTG01000001">
    <property type="protein sequence ID" value="TCI12139.1"/>
    <property type="molecule type" value="Genomic_DNA"/>
</dbReference>
<dbReference type="RefSeq" id="WP_131151563.1">
    <property type="nucleotide sequence ID" value="NZ_SJTG01000001.1"/>
</dbReference>
<keyword evidence="1" id="KW-0472">Membrane</keyword>
<feature type="transmembrane region" description="Helical" evidence="1">
    <location>
        <begin position="78"/>
        <end position="98"/>
    </location>
</feature>